<feature type="signal peptide" evidence="1">
    <location>
        <begin position="1"/>
        <end position="22"/>
    </location>
</feature>
<dbReference type="SUPFAM" id="SSF50923">
    <property type="entry name" value="Hemopexin-like domain"/>
    <property type="match status" value="2"/>
</dbReference>
<dbReference type="InterPro" id="IPR006124">
    <property type="entry name" value="Metalloenzyme"/>
</dbReference>
<dbReference type="SUPFAM" id="SSF53649">
    <property type="entry name" value="Alkaline phosphatase-like"/>
    <property type="match status" value="1"/>
</dbReference>
<evidence type="ECO:0000313" key="4">
    <source>
        <dbReference type="Proteomes" id="UP000575898"/>
    </source>
</evidence>
<dbReference type="GO" id="GO:0016787">
    <property type="term" value="F:hydrolase activity"/>
    <property type="evidence" value="ECO:0007669"/>
    <property type="project" value="UniProtKB-ARBA"/>
</dbReference>
<feature type="chain" id="PRO_5033066865" description="Metalloenzyme domain-containing protein" evidence="1">
    <location>
        <begin position="23"/>
        <end position="587"/>
    </location>
</feature>
<comment type="caution">
    <text evidence="3">The sequence shown here is derived from an EMBL/GenBank/DDBJ whole genome shotgun (WGS) entry which is preliminary data.</text>
</comment>
<evidence type="ECO:0000313" key="3">
    <source>
        <dbReference type="EMBL" id="MBB5018498.1"/>
    </source>
</evidence>
<dbReference type="Pfam" id="PF01663">
    <property type="entry name" value="Phosphodiest"/>
    <property type="match status" value="1"/>
</dbReference>
<keyword evidence="4" id="KW-1185">Reference proteome</keyword>
<organism evidence="3 4">
    <name type="scientific">Chitinivorax tropicus</name>
    <dbReference type="NCBI Taxonomy" id="714531"/>
    <lineage>
        <taxon>Bacteria</taxon>
        <taxon>Pseudomonadati</taxon>
        <taxon>Pseudomonadota</taxon>
        <taxon>Betaproteobacteria</taxon>
        <taxon>Chitinivorax</taxon>
    </lineage>
</organism>
<protein>
    <recommendedName>
        <fullName evidence="2">Metalloenzyme domain-containing protein</fullName>
    </recommendedName>
</protein>
<feature type="domain" description="Metalloenzyme" evidence="2">
    <location>
        <begin position="145"/>
        <end position="235"/>
    </location>
</feature>
<dbReference type="PANTHER" id="PTHR10151:SF120">
    <property type="entry name" value="BIS(5'-ADENOSYL)-TRIPHOSPHATASE"/>
    <property type="match status" value="1"/>
</dbReference>
<reference evidence="3 4" key="1">
    <citation type="submission" date="2020-08" db="EMBL/GenBank/DDBJ databases">
        <title>Genomic Encyclopedia of Type Strains, Phase IV (KMG-IV): sequencing the most valuable type-strain genomes for metagenomic binning, comparative biology and taxonomic classification.</title>
        <authorList>
            <person name="Goeker M."/>
        </authorList>
    </citation>
    <scope>NUCLEOTIDE SEQUENCE [LARGE SCALE GENOMIC DNA]</scope>
    <source>
        <strain evidence="3 4">DSM 27165</strain>
    </source>
</reference>
<dbReference type="Gene3D" id="2.110.10.10">
    <property type="entry name" value="Hemopexin-like domain"/>
    <property type="match status" value="2"/>
</dbReference>
<dbReference type="RefSeq" id="WP_184037867.1">
    <property type="nucleotide sequence ID" value="NZ_JACHHY010000009.1"/>
</dbReference>
<dbReference type="SMART" id="SM00120">
    <property type="entry name" value="HX"/>
    <property type="match status" value="4"/>
</dbReference>
<proteinExistence type="predicted"/>
<dbReference type="PROSITE" id="PS51642">
    <property type="entry name" value="HEMOPEXIN_2"/>
    <property type="match status" value="3"/>
</dbReference>
<dbReference type="Gene3D" id="3.40.720.10">
    <property type="entry name" value="Alkaline Phosphatase, subunit A"/>
    <property type="match status" value="2"/>
</dbReference>
<name>A0A840MIM2_9PROT</name>
<dbReference type="Proteomes" id="UP000575898">
    <property type="component" value="Unassembled WGS sequence"/>
</dbReference>
<keyword evidence="1" id="KW-0732">Signal</keyword>
<dbReference type="InterPro" id="IPR018487">
    <property type="entry name" value="Hemopexin-like_repeat"/>
</dbReference>
<dbReference type="InterPro" id="IPR017850">
    <property type="entry name" value="Alkaline_phosphatase_core_sf"/>
</dbReference>
<dbReference type="Pfam" id="PF01676">
    <property type="entry name" value="Metalloenzyme"/>
    <property type="match status" value="1"/>
</dbReference>
<dbReference type="InterPro" id="IPR002591">
    <property type="entry name" value="Phosphodiest/P_Trfase"/>
</dbReference>
<dbReference type="PANTHER" id="PTHR10151">
    <property type="entry name" value="ECTONUCLEOTIDE PYROPHOSPHATASE/PHOSPHODIESTERASE"/>
    <property type="match status" value="1"/>
</dbReference>
<gene>
    <name evidence="3" type="ORF">HNQ59_001787</name>
</gene>
<dbReference type="GO" id="GO:0046872">
    <property type="term" value="F:metal ion binding"/>
    <property type="evidence" value="ECO:0007669"/>
    <property type="project" value="InterPro"/>
</dbReference>
<dbReference type="EMBL" id="JACHHY010000009">
    <property type="protein sequence ID" value="MBB5018498.1"/>
    <property type="molecule type" value="Genomic_DNA"/>
</dbReference>
<evidence type="ECO:0000259" key="2">
    <source>
        <dbReference type="Pfam" id="PF01676"/>
    </source>
</evidence>
<dbReference type="InterPro" id="IPR036375">
    <property type="entry name" value="Hemopexin-like_dom_sf"/>
</dbReference>
<accession>A0A840MIM2</accession>
<sequence length="587" mass="64668">MFRQRVLSASCLLAVMLGTAHAADPKVLLVGIDGVQYQKLQAVNPVNFSRLYSAQSYTGGVAGAAVEQSTVSGPGWSTILTGVWAGKHGVYSNDKVPANPAFPSLFKRIRDARPNAYIASINNWASINENFYKNDVATNNLTVSGIDDQAVTDRAVDTLKNTAADFTFVHLDDPDHAGHTSCFGAAYDQSLRDSDRRLGQMLDAVAARQAKGEDWLVLVTTDHGRDSAGCNHGQQTVTEKTTFIASNKPLNREFTDVVQGLENSDFGGIYGRPAQTSIAPTVLRHLGIPLQSNWLLDGSPLIGNAGVRKLIASRSADADFRWSNDDASPVQIYRNGLHVATVPASQNAWKDPSPQAGQVDYNLVLNDTAVALRINSREIQATLDWDNTRSFFFLNGGSYVRYNQSLDRADAGYPKPVDDSTWPGLAAYKDQIVAAFSRDNTIAYVFLKDGRYIRYNKAADKVDAGYPKNIDNLSWPGVGPYGKQIRATFRWPGNKVFFFLNDGRYIRYDLAKDAADAGYPLAVTESNWPGLARYSRDIIAAMKWDDSRGYIFLTGRRFIRYNISADRAEQGYPKQVDNHTWPGLGVY</sequence>
<dbReference type="AlphaFoldDB" id="A0A840MIM2"/>
<evidence type="ECO:0000256" key="1">
    <source>
        <dbReference type="SAM" id="SignalP"/>
    </source>
</evidence>